<dbReference type="SUPFAM" id="SSF56601">
    <property type="entry name" value="beta-lactamase/transpeptidase-like"/>
    <property type="match status" value="1"/>
</dbReference>
<evidence type="ECO:0000259" key="2">
    <source>
        <dbReference type="Pfam" id="PF00144"/>
    </source>
</evidence>
<evidence type="ECO:0000313" key="4">
    <source>
        <dbReference type="Proteomes" id="UP000019141"/>
    </source>
</evidence>
<evidence type="ECO:0000256" key="1">
    <source>
        <dbReference type="ARBA" id="ARBA00022801"/>
    </source>
</evidence>
<keyword evidence="4" id="KW-1185">Reference proteome</keyword>
<reference evidence="3 4" key="1">
    <citation type="journal article" date="2014" name="Nature">
        <title>An environmental bacterial taxon with a large and distinct metabolic repertoire.</title>
        <authorList>
            <person name="Wilson M.C."/>
            <person name="Mori T."/>
            <person name="Ruckert C."/>
            <person name="Uria A.R."/>
            <person name="Helf M.J."/>
            <person name="Takada K."/>
            <person name="Gernert C."/>
            <person name="Steffens U.A."/>
            <person name="Heycke N."/>
            <person name="Schmitt S."/>
            <person name="Rinke C."/>
            <person name="Helfrich E.J."/>
            <person name="Brachmann A.O."/>
            <person name="Gurgui C."/>
            <person name="Wakimoto T."/>
            <person name="Kracht M."/>
            <person name="Crusemann M."/>
            <person name="Hentschel U."/>
            <person name="Abe I."/>
            <person name="Matsunaga S."/>
            <person name="Kalinowski J."/>
            <person name="Takeyama H."/>
            <person name="Piel J."/>
        </authorList>
    </citation>
    <scope>NUCLEOTIDE SEQUENCE [LARGE SCALE GENOMIC DNA]</scope>
    <source>
        <strain evidence="4">TSY1</strain>
    </source>
</reference>
<dbReference type="PATRIC" id="fig|1429438.4.peg.4551"/>
<proteinExistence type="predicted"/>
<accession>W4LIL0</accession>
<dbReference type="GO" id="GO:0016787">
    <property type="term" value="F:hydrolase activity"/>
    <property type="evidence" value="ECO:0007669"/>
    <property type="project" value="UniProtKB-KW"/>
</dbReference>
<protein>
    <recommendedName>
        <fullName evidence="2">Beta-lactamase-related domain-containing protein</fullName>
    </recommendedName>
</protein>
<dbReference type="PANTHER" id="PTHR43283:SF11">
    <property type="entry name" value="BETA-LACTAMASE-RELATED DOMAIN-CONTAINING PROTEIN"/>
    <property type="match status" value="1"/>
</dbReference>
<dbReference type="AlphaFoldDB" id="W4LIL0"/>
<name>W4LIL0_ENTF1</name>
<feature type="domain" description="Beta-lactamase-related" evidence="2">
    <location>
        <begin position="2"/>
        <end position="210"/>
    </location>
</feature>
<dbReference type="PANTHER" id="PTHR43283">
    <property type="entry name" value="BETA-LACTAMASE-RELATED"/>
    <property type="match status" value="1"/>
</dbReference>
<comment type="caution">
    <text evidence="3">The sequence shown here is derived from an EMBL/GenBank/DDBJ whole genome shotgun (WGS) entry which is preliminary data.</text>
</comment>
<gene>
    <name evidence="3" type="ORF">ETSY1_23690</name>
</gene>
<dbReference type="EMBL" id="AZHW01000696">
    <property type="protein sequence ID" value="ETW97176.1"/>
    <property type="molecule type" value="Genomic_DNA"/>
</dbReference>
<sequence>MAQPLAYPPGTQVRYSDLGFILLGCLLERQYGQPLSSLFLDKVAQPLGLGPIAYRPRHGPSPLPDPPSAYAATEACDWRGRVLVGEVHDENAWAMGGVAGHAGLFATAKAVWQFAQALLDTAAGHQSWLPPELLRQSWQRQPWPAGSTRAVGWDTPSAVGSTAGEYFSPHSIGHLGFTGTSLWIDPDRDVIVVLCTNRVHPSREATGIRRLRPEVHNLVMQELGVAPL</sequence>
<dbReference type="InterPro" id="IPR050789">
    <property type="entry name" value="Diverse_Enzym_Activities"/>
</dbReference>
<dbReference type="Gene3D" id="3.40.710.10">
    <property type="entry name" value="DD-peptidase/beta-lactamase superfamily"/>
    <property type="match status" value="1"/>
</dbReference>
<keyword evidence="1" id="KW-0378">Hydrolase</keyword>
<dbReference type="InterPro" id="IPR012338">
    <property type="entry name" value="Beta-lactam/transpept-like"/>
</dbReference>
<dbReference type="InterPro" id="IPR001466">
    <property type="entry name" value="Beta-lactam-related"/>
</dbReference>
<organism evidence="3 4">
    <name type="scientific">Entotheonella factor</name>
    <dbReference type="NCBI Taxonomy" id="1429438"/>
    <lineage>
        <taxon>Bacteria</taxon>
        <taxon>Pseudomonadati</taxon>
        <taxon>Nitrospinota/Tectimicrobiota group</taxon>
        <taxon>Candidatus Tectimicrobiota</taxon>
        <taxon>Candidatus Entotheonellia</taxon>
        <taxon>Candidatus Entotheonellales</taxon>
        <taxon>Candidatus Entotheonellaceae</taxon>
        <taxon>Candidatus Entotheonella</taxon>
    </lineage>
</organism>
<dbReference type="Proteomes" id="UP000019141">
    <property type="component" value="Unassembled WGS sequence"/>
</dbReference>
<evidence type="ECO:0000313" key="3">
    <source>
        <dbReference type="EMBL" id="ETW97176.1"/>
    </source>
</evidence>
<dbReference type="HOGENOM" id="CLU_1145381_0_0_7"/>
<dbReference type="Pfam" id="PF00144">
    <property type="entry name" value="Beta-lactamase"/>
    <property type="match status" value="1"/>
</dbReference>